<keyword evidence="3" id="KW-1185">Reference proteome</keyword>
<protein>
    <submittedName>
        <fullName evidence="2">DUF3109 family protein</fullName>
    </submittedName>
</protein>
<organism evidence="2 3">
    <name type="scientific">Porphyromonas miyakawae</name>
    <dbReference type="NCBI Taxonomy" id="3137470"/>
    <lineage>
        <taxon>Bacteria</taxon>
        <taxon>Pseudomonadati</taxon>
        <taxon>Bacteroidota</taxon>
        <taxon>Bacteroidia</taxon>
        <taxon>Bacteroidales</taxon>
        <taxon>Porphyromonadaceae</taxon>
        <taxon>Porphyromonas</taxon>
    </lineage>
</organism>
<evidence type="ECO:0000313" key="3">
    <source>
        <dbReference type="Proteomes" id="UP001628220"/>
    </source>
</evidence>
<dbReference type="Pfam" id="PF11307">
    <property type="entry name" value="DUF3109"/>
    <property type="match status" value="1"/>
</dbReference>
<comment type="similarity">
    <text evidence="1">Belongs to the Rv0495c family.</text>
</comment>
<accession>A0ABQ0E3S7</accession>
<proteinExistence type="inferred from homology"/>
<sequence length="204" mass="23054">MGLSILSEVILIDDYIVSRELFQEHFLCDYAVCRGACCIEGESGAPITAEEEKTMWRLLPAVKPLLNKEARAVIRREGIAYTDISGERVTALVGGRQCVFATFTEEGACLCSFEKKYRAGEIDFPKPISCHLYPIRIHRYPHAIALNYDEWDICRPAVRLGRSKGIPVYRALKEPLIRAFGEEFFSRLEAAEALLKEAAEKDIH</sequence>
<reference evidence="2 3" key="1">
    <citation type="journal article" date="2025" name="Int. J. Syst. Evol. Microbiol.">
        <title>Desulfovibrio falkowii sp. nov., Porphyromonas miyakawae sp. nov., Mediterraneibacter flintii sp. nov. and Owariibacterium komagatae gen. nov., sp. nov., isolated from human faeces.</title>
        <authorList>
            <person name="Hamaguchi T."/>
            <person name="Ohara M."/>
            <person name="Hisatomi A."/>
            <person name="Sekiguchi K."/>
            <person name="Takeda J.I."/>
            <person name="Ueyama J."/>
            <person name="Ito M."/>
            <person name="Nishiwaki H."/>
            <person name="Ogi T."/>
            <person name="Hirayama M."/>
            <person name="Ohkuma M."/>
            <person name="Sakamoto M."/>
            <person name="Ohno K."/>
        </authorList>
    </citation>
    <scope>NUCLEOTIDE SEQUENCE [LARGE SCALE GENOMIC DNA]</scope>
    <source>
        <strain evidence="2 3">13CB11C</strain>
    </source>
</reference>
<comment type="caution">
    <text evidence="2">The sequence shown here is derived from an EMBL/GenBank/DDBJ whole genome shotgun (WGS) entry which is preliminary data.</text>
</comment>
<gene>
    <name evidence="2" type="ORF">Tsumi_14910</name>
</gene>
<dbReference type="InterPro" id="IPR021458">
    <property type="entry name" value="Rv0495c"/>
</dbReference>
<evidence type="ECO:0000256" key="1">
    <source>
        <dbReference type="ARBA" id="ARBA00093770"/>
    </source>
</evidence>
<dbReference type="Proteomes" id="UP001628220">
    <property type="component" value="Unassembled WGS sequence"/>
</dbReference>
<dbReference type="EMBL" id="BAAFSF010000004">
    <property type="protein sequence ID" value="GAB1252385.1"/>
    <property type="molecule type" value="Genomic_DNA"/>
</dbReference>
<evidence type="ECO:0000313" key="2">
    <source>
        <dbReference type="EMBL" id="GAB1252385.1"/>
    </source>
</evidence>
<name>A0ABQ0E3S7_9PORP</name>